<dbReference type="GO" id="GO:0005634">
    <property type="term" value="C:nucleus"/>
    <property type="evidence" value="ECO:0007669"/>
    <property type="project" value="InterPro"/>
</dbReference>
<dbReference type="GO" id="GO:0016567">
    <property type="term" value="P:protein ubiquitination"/>
    <property type="evidence" value="ECO:0007669"/>
    <property type="project" value="InterPro"/>
</dbReference>
<dbReference type="PROSITE" id="PS50089">
    <property type="entry name" value="ZF_RING_2"/>
    <property type="match status" value="1"/>
</dbReference>
<keyword evidence="2" id="KW-0862">Zinc</keyword>
<dbReference type="InterPro" id="IPR001841">
    <property type="entry name" value="Znf_RING"/>
</dbReference>
<evidence type="ECO:0000313" key="7">
    <source>
        <dbReference type="Proteomes" id="UP000678393"/>
    </source>
</evidence>
<name>A0A8S3ZU95_9EUPU</name>
<dbReference type="AlphaFoldDB" id="A0A8S3ZU95"/>
<dbReference type="GO" id="GO:0008270">
    <property type="term" value="F:zinc ion binding"/>
    <property type="evidence" value="ECO:0007669"/>
    <property type="project" value="UniProtKB-KW"/>
</dbReference>
<reference evidence="6" key="1">
    <citation type="submission" date="2021-04" db="EMBL/GenBank/DDBJ databases">
        <authorList>
            <consortium name="Molecular Ecology Group"/>
        </authorList>
    </citation>
    <scope>NUCLEOTIDE SEQUENCE</scope>
</reference>
<evidence type="ECO:0000256" key="3">
    <source>
        <dbReference type="PROSITE-ProRule" id="PRU00175"/>
    </source>
</evidence>
<dbReference type="SUPFAM" id="SSF57850">
    <property type="entry name" value="RING/U-box"/>
    <property type="match status" value="1"/>
</dbReference>
<protein>
    <recommendedName>
        <fullName evidence="5">RING-type domain-containing protein</fullName>
    </recommendedName>
</protein>
<evidence type="ECO:0000256" key="2">
    <source>
        <dbReference type="ARBA" id="ARBA00022833"/>
    </source>
</evidence>
<dbReference type="Pfam" id="PF13639">
    <property type="entry name" value="zf-RING_2"/>
    <property type="match status" value="1"/>
</dbReference>
<keyword evidence="1 3" id="KW-0863">Zinc-finger</keyword>
<proteinExistence type="predicted"/>
<dbReference type="PANTHER" id="PTHR16047:SF7">
    <property type="entry name" value="E3 UBIQUITIN-PROTEIN LIGASE RFWD3"/>
    <property type="match status" value="1"/>
</dbReference>
<dbReference type="GO" id="GO:0004842">
    <property type="term" value="F:ubiquitin-protein transferase activity"/>
    <property type="evidence" value="ECO:0007669"/>
    <property type="project" value="InterPro"/>
</dbReference>
<feature type="coiled-coil region" evidence="4">
    <location>
        <begin position="172"/>
        <end position="213"/>
    </location>
</feature>
<dbReference type="Proteomes" id="UP000678393">
    <property type="component" value="Unassembled WGS sequence"/>
</dbReference>
<dbReference type="EMBL" id="CAJHNH020003835">
    <property type="protein sequence ID" value="CAG5130091.1"/>
    <property type="molecule type" value="Genomic_DNA"/>
</dbReference>
<keyword evidence="7" id="KW-1185">Reference proteome</keyword>
<keyword evidence="4" id="KW-0175">Coiled coil</keyword>
<dbReference type="InterPro" id="IPR037381">
    <property type="entry name" value="RFWD3"/>
</dbReference>
<dbReference type="InterPro" id="IPR013083">
    <property type="entry name" value="Znf_RING/FYVE/PHD"/>
</dbReference>
<dbReference type="GO" id="GO:0036297">
    <property type="term" value="P:interstrand cross-link repair"/>
    <property type="evidence" value="ECO:0007669"/>
    <property type="project" value="InterPro"/>
</dbReference>
<evidence type="ECO:0000313" key="6">
    <source>
        <dbReference type="EMBL" id="CAG5130091.1"/>
    </source>
</evidence>
<organism evidence="6 7">
    <name type="scientific">Candidula unifasciata</name>
    <dbReference type="NCBI Taxonomy" id="100452"/>
    <lineage>
        <taxon>Eukaryota</taxon>
        <taxon>Metazoa</taxon>
        <taxon>Spiralia</taxon>
        <taxon>Lophotrochozoa</taxon>
        <taxon>Mollusca</taxon>
        <taxon>Gastropoda</taxon>
        <taxon>Heterobranchia</taxon>
        <taxon>Euthyneura</taxon>
        <taxon>Panpulmonata</taxon>
        <taxon>Eupulmonata</taxon>
        <taxon>Stylommatophora</taxon>
        <taxon>Helicina</taxon>
        <taxon>Helicoidea</taxon>
        <taxon>Geomitridae</taxon>
        <taxon>Candidula</taxon>
    </lineage>
</organism>
<evidence type="ECO:0000259" key="5">
    <source>
        <dbReference type="PROSITE" id="PS50089"/>
    </source>
</evidence>
<accession>A0A8S3ZU95</accession>
<dbReference type="OrthoDB" id="5600418at2759"/>
<dbReference type="Gene3D" id="3.30.40.10">
    <property type="entry name" value="Zinc/RING finger domain, C3HC4 (zinc finger)"/>
    <property type="match status" value="1"/>
</dbReference>
<evidence type="ECO:0000256" key="1">
    <source>
        <dbReference type="ARBA" id="ARBA00022771"/>
    </source>
</evidence>
<evidence type="ECO:0000256" key="4">
    <source>
        <dbReference type="SAM" id="Coils"/>
    </source>
</evidence>
<comment type="caution">
    <text evidence="6">The sequence shown here is derived from an EMBL/GenBank/DDBJ whole genome shotgun (WGS) entry which is preliminary data.</text>
</comment>
<gene>
    <name evidence="6" type="ORF">CUNI_LOCUS15649</name>
</gene>
<sequence>MFALDQRTMCSASVVSRMAVKRTYFKTEPEQIPQREGDNGRELAFSRLLDALQKTFQFVTGTVPTDNNKKRKITEDDSRHSVAKKRKTDFEDCVSKSNHDRDNDCSICLAPWSACGDHRLTSLRCGHLFGHSCIVRWIENAHNCPYCCAYAEVTDLRNIFAQKVQAEDTTDRDLALELLKKERAARKELKRQLNRQKADNESLRLELEQLKGGRSSGRTRYCSGGFGFMATLAALRDSLAKRLWRAFRRRCRIKQPQFTMSERRSQCAIPPEDINFGDNRPTE</sequence>
<dbReference type="PANTHER" id="PTHR16047">
    <property type="entry name" value="RFWD3 PROTEIN"/>
    <property type="match status" value="1"/>
</dbReference>
<feature type="domain" description="RING-type" evidence="5">
    <location>
        <begin position="105"/>
        <end position="147"/>
    </location>
</feature>
<keyword evidence="1 3" id="KW-0479">Metal-binding</keyword>